<feature type="domain" description="AIG1-type G" evidence="5">
    <location>
        <begin position="406"/>
        <end position="607"/>
    </location>
</feature>
<evidence type="ECO:0000313" key="7">
    <source>
        <dbReference type="Proteomes" id="UP001460270"/>
    </source>
</evidence>
<dbReference type="InterPro" id="IPR045058">
    <property type="entry name" value="GIMA/IAN/Toc"/>
</dbReference>
<dbReference type="Proteomes" id="UP001460270">
    <property type="component" value="Unassembled WGS sequence"/>
</dbReference>
<keyword evidence="2" id="KW-0547">Nucleotide-binding</keyword>
<keyword evidence="7" id="KW-1185">Reference proteome</keyword>
<dbReference type="PANTHER" id="PTHR10903">
    <property type="entry name" value="GTPASE, IMAP FAMILY MEMBER-RELATED"/>
    <property type="match status" value="1"/>
</dbReference>
<organism evidence="6 7">
    <name type="scientific">Mugilogobius chulae</name>
    <name type="common">yellowstripe goby</name>
    <dbReference type="NCBI Taxonomy" id="88201"/>
    <lineage>
        <taxon>Eukaryota</taxon>
        <taxon>Metazoa</taxon>
        <taxon>Chordata</taxon>
        <taxon>Craniata</taxon>
        <taxon>Vertebrata</taxon>
        <taxon>Euteleostomi</taxon>
        <taxon>Actinopterygii</taxon>
        <taxon>Neopterygii</taxon>
        <taxon>Teleostei</taxon>
        <taxon>Neoteleostei</taxon>
        <taxon>Acanthomorphata</taxon>
        <taxon>Gobiaria</taxon>
        <taxon>Gobiiformes</taxon>
        <taxon>Gobioidei</taxon>
        <taxon>Gobiidae</taxon>
        <taxon>Gobionellinae</taxon>
        <taxon>Mugilogobius</taxon>
    </lineage>
</organism>
<dbReference type="CDD" id="cd01852">
    <property type="entry name" value="AIG1"/>
    <property type="match status" value="1"/>
</dbReference>
<feature type="region of interest" description="Disordered" evidence="4">
    <location>
        <begin position="422"/>
        <end position="442"/>
    </location>
</feature>
<sequence>MVCTMSELNLVLLGNNWSLKAKVGNLLLGKPEFSLDTEHEECVKVCGTFQDKTLTVIYSPDQILTVSPEKLNKFIEEIKAESAPGPHVFLLVLRPEDFTEKHKTRLESVLESFSEQAFDQTLVLMNGALWDMKDYMSVPHIRDLIIRCRHRYKWLNDTELNQNNQNVTEVTVKGLFSRISDMLKLNKQHSELCGTRHTASPDSHSSVSDIFPSHLSELRLVLLGNNWSLKAKVGNLLLGKKCSSRCQDKCPIYSKMFKDKHVTVIYTPDTILTCSEEEYEQFKRYIRLLSAPGPHVFLLVLWPYDFTEKHKTRLESVLQSFSEQAFDQTLVLMDRELWNMRESHITDLIIRCRHRYKWLNDTELNQNNQNMTEVTVKSLFSRISDMLELNKEHLVPEPEDKTSENTDCLRITLIGKTGTGKSSSGNTIVNTGKPFKAKPSQKPVTKVCQKEETLFEGRRVAVVDTPGLFDTEMSYDKVNVERLRCVSLLAPGPHVFLLVLQLEKRFTTEEKKTIELIKKGFGKGVEKFIIFLFTHGDKLDTPIETFIQDETDEVFKQLLSDCGDRFHVFDNKKNDRTQVKELLQKIDDMVKKNKGECYTSDMLLEAEAATKREMIKERKEIEFKYEQEINDLKLKISEHEKVNARN</sequence>
<dbReference type="EMBL" id="JBBPFD010000003">
    <property type="protein sequence ID" value="KAK7933977.1"/>
    <property type="molecule type" value="Genomic_DNA"/>
</dbReference>
<comment type="similarity">
    <text evidence="1">Belongs to the TRAFAC class TrmE-Era-EngA-EngB-Septin-like GTPase superfamily. AIG1/Toc34/Toc159-like paraseptin GTPase family. IAN subfamily.</text>
</comment>
<name>A0AAW0PPP3_9GOBI</name>
<dbReference type="Pfam" id="PF04548">
    <property type="entry name" value="AIG1"/>
    <property type="match status" value="3"/>
</dbReference>
<dbReference type="FunFam" id="3.40.50.300:FF:000366">
    <property type="entry name" value="GTPase, IMAP family member 2"/>
    <property type="match status" value="1"/>
</dbReference>
<dbReference type="SUPFAM" id="SSF52540">
    <property type="entry name" value="P-loop containing nucleoside triphosphate hydrolases"/>
    <property type="match status" value="1"/>
</dbReference>
<evidence type="ECO:0000256" key="2">
    <source>
        <dbReference type="ARBA" id="ARBA00022741"/>
    </source>
</evidence>
<accession>A0AAW0PPP3</accession>
<evidence type="ECO:0000259" key="5">
    <source>
        <dbReference type="PROSITE" id="PS51720"/>
    </source>
</evidence>
<comment type="caution">
    <text evidence="6">The sequence shown here is derived from an EMBL/GenBank/DDBJ whole genome shotgun (WGS) entry which is preliminary data.</text>
</comment>
<proteinExistence type="inferred from homology"/>
<dbReference type="InterPro" id="IPR027417">
    <property type="entry name" value="P-loop_NTPase"/>
</dbReference>
<keyword evidence="3" id="KW-0342">GTP-binding</keyword>
<dbReference type="PANTHER" id="PTHR10903:SF170">
    <property type="entry name" value="GTPASE IMAP FAMILY MEMBER 7"/>
    <property type="match status" value="1"/>
</dbReference>
<evidence type="ECO:0000256" key="1">
    <source>
        <dbReference type="ARBA" id="ARBA00008535"/>
    </source>
</evidence>
<evidence type="ECO:0000313" key="6">
    <source>
        <dbReference type="EMBL" id="KAK7933977.1"/>
    </source>
</evidence>
<dbReference type="GO" id="GO:0005525">
    <property type="term" value="F:GTP binding"/>
    <property type="evidence" value="ECO:0007669"/>
    <property type="project" value="UniProtKB-KW"/>
</dbReference>
<evidence type="ECO:0000256" key="3">
    <source>
        <dbReference type="ARBA" id="ARBA00023134"/>
    </source>
</evidence>
<dbReference type="InterPro" id="IPR006703">
    <property type="entry name" value="G_AIG1"/>
</dbReference>
<dbReference type="PROSITE" id="PS51720">
    <property type="entry name" value="G_AIG1"/>
    <property type="match status" value="1"/>
</dbReference>
<reference evidence="7" key="1">
    <citation type="submission" date="2024-04" db="EMBL/GenBank/DDBJ databases">
        <title>Salinicola lusitanus LLJ914,a marine bacterium isolated from the Okinawa Trough.</title>
        <authorList>
            <person name="Li J."/>
        </authorList>
    </citation>
    <scope>NUCLEOTIDE SEQUENCE [LARGE SCALE GENOMIC DNA]</scope>
</reference>
<protein>
    <recommendedName>
        <fullName evidence="5">AIG1-type G domain-containing protein</fullName>
    </recommendedName>
</protein>
<dbReference type="AlphaFoldDB" id="A0AAW0PPP3"/>
<gene>
    <name evidence="6" type="ORF">WMY93_004873</name>
</gene>
<dbReference type="Gene3D" id="3.40.50.300">
    <property type="entry name" value="P-loop containing nucleotide triphosphate hydrolases"/>
    <property type="match status" value="3"/>
</dbReference>
<evidence type="ECO:0000256" key="4">
    <source>
        <dbReference type="SAM" id="MobiDB-lite"/>
    </source>
</evidence>